<reference evidence="1 2" key="1">
    <citation type="submission" date="2013-10" db="EMBL/GenBank/DDBJ databases">
        <title>The Genome Sequence of Acinetobacter nectaris CIP 110549.</title>
        <authorList>
            <consortium name="The Broad Institute Genomics Platform"/>
            <consortium name="The Broad Institute Genome Sequencing Center for Infectious Disease"/>
            <person name="Cerqueira G."/>
            <person name="Feldgarden M."/>
            <person name="Courvalin P."/>
            <person name="Grillot-Courvalin C."/>
            <person name="Clermont D."/>
            <person name="Rocha E."/>
            <person name="Yoon E.-J."/>
            <person name="Nemec A."/>
            <person name="Young S.K."/>
            <person name="Zeng Q."/>
            <person name="Gargeya S."/>
            <person name="Fitzgerald M."/>
            <person name="Abouelleil A."/>
            <person name="Alvarado L."/>
            <person name="Berlin A.M."/>
            <person name="Chapman S.B."/>
            <person name="Gainer-Dewar J."/>
            <person name="Goldberg J."/>
            <person name="Gnerre S."/>
            <person name="Griggs A."/>
            <person name="Gujja S."/>
            <person name="Hansen M."/>
            <person name="Howarth C."/>
            <person name="Imamovic A."/>
            <person name="Ireland A."/>
            <person name="Larimer J."/>
            <person name="McCowan C."/>
            <person name="Murphy C."/>
            <person name="Pearson M."/>
            <person name="Poon T.W."/>
            <person name="Priest M."/>
            <person name="Roberts A."/>
            <person name="Saif S."/>
            <person name="Shea T."/>
            <person name="Sykes S."/>
            <person name="Wortman J."/>
            <person name="Nusbaum C."/>
            <person name="Birren B."/>
        </authorList>
    </citation>
    <scope>NUCLEOTIDE SEQUENCE [LARGE SCALE GENOMIC DNA]</scope>
    <source>
        <strain evidence="1 2">CIP 110549</strain>
    </source>
</reference>
<accession>V2TGH5</accession>
<dbReference type="STRING" id="1392540.P256_00197"/>
<evidence type="ECO:0000313" key="1">
    <source>
        <dbReference type="EMBL" id="ESK41208.1"/>
    </source>
</evidence>
<proteinExistence type="predicted"/>
<sequence length="686" mass="81589">MQNISSEVDRFIKIKNLLSTFIEKHDFRRVNQYYQVIYQNNLKYIEKYDLPLYEDAVLLRSFDILFSNFDLDQESYLQLLNTWVMADEGFLICILLGDYWVEAAIQYDYNNSDFSEIRKLFVGVSTYWYLKALEHNIFAPDIYISLMDLYEKTLEVCDLRKIYKDYAFNVGEYSNQALNIFYQQLGELPSRVPLRLALREPVDEEYNQPSLYWFNLSIERQVSVMAFSRYCSNLLHKYNGNYREVDLFLYQDICQKQSHLLLQQIYYLRYIHEFKQIFSSSEGLYLEKIKNAQELIGYFNTLVLSKRQMVDCYVQQILFYQAYLDSECVETSEKAQIKQKIYQLAQSIVLDYAPEFQSEVSLHHAFLKQLILLFSDKTLPFIDDAHLRGKVLSLICIWQYNISFMTLSLALLDVPDWGVDQDLQISFEKIWQKRAHHQFNAQLEEAWQYLLLSGEYDALIKQLIQFANAGHTPSMMHLFSLYSGKLFHFNVPQYINLKHAQDWLEKALLCKDTNALMIQGQRLLEKSLDELNEEMRIHFAEEAFKYLEEVVHHNLVQAEVSYGHAKFILQDEHEKTLLLQFYFPTLLEKYKFNKAILAQIAYIYAYAAYYGLGIERNLYLAYYWGGNAVSLDPVNERYQILYANLIQPTGWFMKKIQYKKRIKVSRGNLPLWMKQTIPIFERHLVF</sequence>
<evidence type="ECO:0000313" key="2">
    <source>
        <dbReference type="Proteomes" id="UP000023785"/>
    </source>
</evidence>
<dbReference type="AlphaFoldDB" id="V2TGH5"/>
<organism evidence="1 2">
    <name type="scientific">Acinetobacter nectaris CIP 110549</name>
    <dbReference type="NCBI Taxonomy" id="1392540"/>
    <lineage>
        <taxon>Bacteria</taxon>
        <taxon>Pseudomonadati</taxon>
        <taxon>Pseudomonadota</taxon>
        <taxon>Gammaproteobacteria</taxon>
        <taxon>Moraxellales</taxon>
        <taxon>Moraxellaceae</taxon>
        <taxon>Acinetobacter</taxon>
    </lineage>
</organism>
<dbReference type="Proteomes" id="UP000023785">
    <property type="component" value="Unassembled WGS sequence"/>
</dbReference>
<dbReference type="OrthoDB" id="9801841at2"/>
<protein>
    <recommendedName>
        <fullName evidence="3">DUF4034 domain-containing protein</fullName>
    </recommendedName>
</protein>
<comment type="caution">
    <text evidence="1">The sequence shown here is derived from an EMBL/GenBank/DDBJ whole genome shotgun (WGS) entry which is preliminary data.</text>
</comment>
<dbReference type="EMBL" id="AYER01000001">
    <property type="protein sequence ID" value="ESK41208.1"/>
    <property type="molecule type" value="Genomic_DNA"/>
</dbReference>
<gene>
    <name evidence="1" type="ORF">P256_00197</name>
</gene>
<dbReference type="eggNOG" id="COG0790">
    <property type="taxonomic scope" value="Bacteria"/>
</dbReference>
<dbReference type="PATRIC" id="fig|1392540.3.peg.193"/>
<dbReference type="RefSeq" id="WP_023271801.1">
    <property type="nucleotide sequence ID" value="NZ_KI530712.1"/>
</dbReference>
<name>V2TGH5_9GAMM</name>
<dbReference type="HOGENOM" id="CLU_400981_0_0_6"/>
<keyword evidence="2" id="KW-1185">Reference proteome</keyword>
<evidence type="ECO:0008006" key="3">
    <source>
        <dbReference type="Google" id="ProtNLM"/>
    </source>
</evidence>